<dbReference type="STRING" id="377629.TERTU_2674"/>
<dbReference type="eggNOG" id="ENOG5031PZM">
    <property type="taxonomic scope" value="Bacteria"/>
</dbReference>
<dbReference type="OrthoDB" id="7056777at2"/>
<organism evidence="1 2">
    <name type="scientific">Teredinibacter turnerae (strain ATCC 39867 / T7901)</name>
    <dbReference type="NCBI Taxonomy" id="377629"/>
    <lineage>
        <taxon>Bacteria</taxon>
        <taxon>Pseudomonadati</taxon>
        <taxon>Pseudomonadota</taxon>
        <taxon>Gammaproteobacteria</taxon>
        <taxon>Cellvibrionales</taxon>
        <taxon>Cellvibrionaceae</taxon>
        <taxon>Teredinibacter</taxon>
    </lineage>
</organism>
<protein>
    <submittedName>
        <fullName evidence="1">Uncharacterized protein</fullName>
    </submittedName>
</protein>
<dbReference type="KEGG" id="ttu:TERTU_2674"/>
<dbReference type="Proteomes" id="UP000009080">
    <property type="component" value="Chromosome"/>
</dbReference>
<dbReference type="HOGENOM" id="CLU_692480_0_0_6"/>
<gene>
    <name evidence="1" type="ordered locus">TERTU_2674</name>
</gene>
<name>C5BLZ7_TERTT</name>
<dbReference type="EMBL" id="CP001614">
    <property type="protein sequence ID" value="ACR11603.1"/>
    <property type="molecule type" value="Genomic_DNA"/>
</dbReference>
<evidence type="ECO:0000313" key="2">
    <source>
        <dbReference type="Proteomes" id="UP000009080"/>
    </source>
</evidence>
<dbReference type="AlphaFoldDB" id="C5BLZ7"/>
<dbReference type="RefSeq" id="WP_015817715.1">
    <property type="nucleotide sequence ID" value="NC_012997.1"/>
</dbReference>
<keyword evidence="2" id="KW-1185">Reference proteome</keyword>
<sequence>MKVTLQPNGCALYAGREWQLISQPGQGMRVFVEKNRHSAFNQLKNKARSNYNALYLYSQLMSLNNRHGMLRSLVSRAKMQQMRLQLEGGSINYNVVDGCVFIGEFGFSGDEKNVSGLYKITPSSRGAQASPAHSISTKHVAINGAFSNITKASSCMPMFIERGFKPETTQSSLEKSGYCLFYNSTGAGISSDMRQFVDTSSVGGGTQTAKQLAQLIKLEAKKDKEVHWTLHEKGHAVFKQALSIALQDLSSMDKSRLSKHKVFYANPTMNLNLIDSYRKKAGMQLAPQPPLLNNTSLEQTWVTGNFLSESIISYRQLKEQGANGLRNVTAGNIASNALTRLGMLGFGSYAVPAFGVGVAGWAVAWGSLVASNIGKPNQKVMENGADFFNHIFNRLSES</sequence>
<accession>C5BLZ7</accession>
<reference evidence="1 2" key="1">
    <citation type="journal article" date="2009" name="PLoS ONE">
        <title>The complete genome of Teredinibacter turnerae T7901: an intracellular endosymbiont of marine wood-boring bivalves (shipworms).</title>
        <authorList>
            <person name="Yang J.C."/>
            <person name="Madupu R."/>
            <person name="Durkin A.S."/>
            <person name="Ekborg N.A."/>
            <person name="Pedamallu C.S."/>
            <person name="Hostetler J.B."/>
            <person name="Radune D."/>
            <person name="Toms B.S."/>
            <person name="Henrissat B."/>
            <person name="Coutinho P.M."/>
            <person name="Schwarz S."/>
            <person name="Field L."/>
            <person name="Trindade-Silva A.E."/>
            <person name="Soares C.A.G."/>
            <person name="Elshahawi S."/>
            <person name="Hanora A."/>
            <person name="Schmidt E.W."/>
            <person name="Haygood M.G."/>
            <person name="Posfai J."/>
            <person name="Benner J."/>
            <person name="Madinger C."/>
            <person name="Nove J."/>
            <person name="Anton B."/>
            <person name="Chaudhary K."/>
            <person name="Foster J."/>
            <person name="Holman A."/>
            <person name="Kumar S."/>
            <person name="Lessard P.A."/>
            <person name="Luyten Y.A."/>
            <person name="Slatko B."/>
            <person name="Wood N."/>
            <person name="Wu B."/>
            <person name="Teplitski M."/>
            <person name="Mougous J.D."/>
            <person name="Ward N."/>
            <person name="Eisen J.A."/>
            <person name="Badger J.H."/>
            <person name="Distel D.L."/>
        </authorList>
    </citation>
    <scope>NUCLEOTIDE SEQUENCE [LARGE SCALE GENOMIC DNA]</scope>
    <source>
        <strain evidence="2">ATCC 39867 / T7901</strain>
    </source>
</reference>
<evidence type="ECO:0000313" key="1">
    <source>
        <dbReference type="EMBL" id="ACR11603.1"/>
    </source>
</evidence>
<proteinExistence type="predicted"/>